<comment type="caution">
    <text evidence="3">The sequence shown here is derived from an EMBL/GenBank/DDBJ whole genome shotgun (WGS) entry which is preliminary data.</text>
</comment>
<dbReference type="PANTHER" id="PTHR35191">
    <property type="entry name" value="PROPHAGE SIDE TAIL FIBER PROTEIN HOMOLOG STFQ-RELATED"/>
    <property type="match status" value="1"/>
</dbReference>
<evidence type="ECO:0000259" key="2">
    <source>
        <dbReference type="Pfam" id="PF12571"/>
    </source>
</evidence>
<name>A0A423DSH5_9PSED</name>
<reference evidence="3 4" key="1">
    <citation type="submission" date="2016-10" db="EMBL/GenBank/DDBJ databases">
        <title>Comparative genome analysis of multiple Pseudomonas spp. focuses on biocontrol and plant growth promoting traits.</title>
        <authorList>
            <person name="Tao X.-Y."/>
            <person name="Taylor C.G."/>
        </authorList>
    </citation>
    <scope>NUCLEOTIDE SEQUENCE [LARGE SCALE GENOMIC DNA]</scope>
    <source>
        <strain evidence="3 4">15D11</strain>
    </source>
</reference>
<dbReference type="Pfam" id="PF12571">
    <property type="entry name" value="Phage_tail_fib"/>
    <property type="match status" value="1"/>
</dbReference>
<sequence>MTDQTSQFFAILTAVGEAKQANANALGVPWSFAQMGVGDANLTDPIPSRDQKKLINERRRAPLNQVKVDPDNASIIIAEQVIPPDVGGWWIREIGLYDAAGDLVAVANCAPSFKPLLSQGTGKTQIVRLNIVITSAANVELKIDPSVVLATREYVDASLLNVLPRNRPAGTYTKVQINERGVVVAGSNPSNLAGFGITDAMAKDAGGLMAYAPVVDGKIHLLPGSQFFSAVPQTADRPSGIDYGTGVHIKFPDGLTGFDLLSGTSTEWYGVRQFSGAGAGAWRVLWHSANFDPSSKADKSALVVPVVSVNASKSLTAAELGLVLVDATASSVTLTLPAANATLGVRDVMVRRMDGAQTTLMIRAAGADKIKFHTHLRSEGYQFFPLLGAGDFWHLRSDGAGNWYPISRLDDSPLGRVFIETAIVQAPGGYGAPDGTLYSRGSWPWLWDFAQQSGMLVADSARAGMEGCWTTGDGSTTFRCPDVRGEHPRFLDSGRGIDEGRIPGSWVSDQVKTHSHSYNVASANTGSGGTQNPIPTDTPGTTKQTNMVGGEENRVRTIAFPARMKLI</sequence>
<evidence type="ECO:0000313" key="4">
    <source>
        <dbReference type="Proteomes" id="UP000285286"/>
    </source>
</evidence>
<dbReference type="RefSeq" id="WP_123565797.1">
    <property type="nucleotide sequence ID" value="NZ_MOAM01000016.1"/>
</dbReference>
<dbReference type="PANTHER" id="PTHR35191:SF1">
    <property type="entry name" value="PROPHAGE SIDE TAIL FIBER PROTEIN HOMOLOG STFQ-RELATED"/>
    <property type="match status" value="1"/>
</dbReference>
<evidence type="ECO:0000256" key="1">
    <source>
        <dbReference type="SAM" id="MobiDB-lite"/>
    </source>
</evidence>
<dbReference type="InterPro" id="IPR051934">
    <property type="entry name" value="Phage_Tail_Fiber_Structural"/>
</dbReference>
<feature type="region of interest" description="Disordered" evidence="1">
    <location>
        <begin position="521"/>
        <end position="547"/>
    </location>
</feature>
<dbReference type="AlphaFoldDB" id="A0A423DSH5"/>
<accession>A0A423DSH5</accession>
<feature type="domain" description="Phage tail fibre protein N-terminal" evidence="2">
    <location>
        <begin position="6"/>
        <end position="152"/>
    </location>
</feature>
<organism evidence="3 4">
    <name type="scientific">Pseudomonas vranovensis</name>
    <dbReference type="NCBI Taxonomy" id="321661"/>
    <lineage>
        <taxon>Bacteria</taxon>
        <taxon>Pseudomonadati</taxon>
        <taxon>Pseudomonadota</taxon>
        <taxon>Gammaproteobacteria</taxon>
        <taxon>Pseudomonadales</taxon>
        <taxon>Pseudomonadaceae</taxon>
        <taxon>Pseudomonas</taxon>
    </lineage>
</organism>
<proteinExistence type="predicted"/>
<gene>
    <name evidence="3" type="ORF">BHU25_10895</name>
</gene>
<dbReference type="Proteomes" id="UP000285286">
    <property type="component" value="Unassembled WGS sequence"/>
</dbReference>
<dbReference type="EMBL" id="MOAM01000016">
    <property type="protein sequence ID" value="ROL74713.1"/>
    <property type="molecule type" value="Genomic_DNA"/>
</dbReference>
<evidence type="ECO:0000313" key="3">
    <source>
        <dbReference type="EMBL" id="ROL74713.1"/>
    </source>
</evidence>
<dbReference type="SUPFAM" id="SSF88874">
    <property type="entry name" value="Receptor-binding domain of short tail fibre protein gp12"/>
    <property type="match status" value="1"/>
</dbReference>
<protein>
    <recommendedName>
        <fullName evidence="2">Phage tail fibre protein N-terminal domain-containing protein</fullName>
    </recommendedName>
</protein>
<keyword evidence="4" id="KW-1185">Reference proteome</keyword>
<dbReference type="InterPro" id="IPR022225">
    <property type="entry name" value="Phage_tail_fibre_N"/>
</dbReference>